<keyword evidence="4" id="KW-1185">Reference proteome</keyword>
<organism evidence="3 4">
    <name type="scientific">Pocillopora meandrina</name>
    <dbReference type="NCBI Taxonomy" id="46732"/>
    <lineage>
        <taxon>Eukaryota</taxon>
        <taxon>Metazoa</taxon>
        <taxon>Cnidaria</taxon>
        <taxon>Anthozoa</taxon>
        <taxon>Hexacorallia</taxon>
        <taxon>Scleractinia</taxon>
        <taxon>Astrocoeniina</taxon>
        <taxon>Pocilloporidae</taxon>
        <taxon>Pocillopora</taxon>
    </lineage>
</organism>
<keyword evidence="2" id="KW-1133">Transmembrane helix</keyword>
<comment type="similarity">
    <text evidence="1">Belongs to the TMEM70 family.</text>
</comment>
<dbReference type="PANTHER" id="PTHR13281:SF0">
    <property type="entry name" value="TRANSMEMBRANE PROTEIN 70, MITOCHONDRIAL"/>
    <property type="match status" value="1"/>
</dbReference>
<protein>
    <submittedName>
        <fullName evidence="3">Uncharacterized protein</fullName>
    </submittedName>
</protein>
<comment type="caution">
    <text evidence="3">The sequence shown here is derived from an EMBL/GenBank/DDBJ whole genome shotgun (WGS) entry which is preliminary data.</text>
</comment>
<evidence type="ECO:0000313" key="4">
    <source>
        <dbReference type="Proteomes" id="UP001159428"/>
    </source>
</evidence>
<sequence>MDMFCILGRKPLFRSSNFSSLHTIRWIKHFSAVNINQEVLPRTKSVLRPASWQYRCMTDQSSDWKTVYEGPISRSVKLVKLLSLTTAAATLVCSPLLVLFGNQATSASVKTIAVFLLCTIGTGSTALLHFVTKSYVLKMDFNPKEMMFAVETLSILALRKRVEFPADDTFVYPDDRAFSTFEAHGRKYFIHKELVEAQQVLHFIEKWQKEEATEFKKSS</sequence>
<name>A0AAU9VJP6_9CNID</name>
<dbReference type="Proteomes" id="UP001159428">
    <property type="component" value="Unassembled WGS sequence"/>
</dbReference>
<dbReference type="AlphaFoldDB" id="A0AAU9VJP6"/>
<dbReference type="InterPro" id="IPR045325">
    <property type="entry name" value="TMEM70/TMEM186/TMEM223"/>
</dbReference>
<evidence type="ECO:0000256" key="2">
    <source>
        <dbReference type="SAM" id="Phobius"/>
    </source>
</evidence>
<dbReference type="GO" id="GO:0033615">
    <property type="term" value="P:mitochondrial proton-transporting ATP synthase complex assembly"/>
    <property type="evidence" value="ECO:0007669"/>
    <property type="project" value="TreeGrafter"/>
</dbReference>
<accession>A0AAU9VJP6</accession>
<proteinExistence type="inferred from homology"/>
<dbReference type="GO" id="GO:0031966">
    <property type="term" value="C:mitochondrial membrane"/>
    <property type="evidence" value="ECO:0007669"/>
    <property type="project" value="TreeGrafter"/>
</dbReference>
<evidence type="ECO:0000256" key="1">
    <source>
        <dbReference type="ARBA" id="ARBA00005280"/>
    </source>
</evidence>
<keyword evidence="2" id="KW-0472">Membrane</keyword>
<gene>
    <name evidence="3" type="ORF">PMEA_00000482</name>
</gene>
<keyword evidence="2" id="KW-0812">Transmembrane</keyword>
<feature type="transmembrane region" description="Helical" evidence="2">
    <location>
        <begin position="81"/>
        <end position="100"/>
    </location>
</feature>
<dbReference type="PANTHER" id="PTHR13281">
    <property type="entry name" value="TRANSMEMBRANE PROTEIN 70, MITOCHONDRIAL"/>
    <property type="match status" value="1"/>
</dbReference>
<evidence type="ECO:0000313" key="3">
    <source>
        <dbReference type="EMBL" id="CAH3031708.1"/>
    </source>
</evidence>
<dbReference type="InterPro" id="IPR009724">
    <property type="entry name" value="TMEM70"/>
</dbReference>
<dbReference type="EMBL" id="CALNXJ010000001">
    <property type="protein sequence ID" value="CAH3031708.1"/>
    <property type="molecule type" value="Genomic_DNA"/>
</dbReference>
<reference evidence="3 4" key="1">
    <citation type="submission" date="2022-05" db="EMBL/GenBank/DDBJ databases">
        <authorList>
            <consortium name="Genoscope - CEA"/>
            <person name="William W."/>
        </authorList>
    </citation>
    <scope>NUCLEOTIDE SEQUENCE [LARGE SCALE GENOMIC DNA]</scope>
</reference>
<dbReference type="Pfam" id="PF06979">
    <property type="entry name" value="TMEM70"/>
    <property type="match status" value="1"/>
</dbReference>
<feature type="transmembrane region" description="Helical" evidence="2">
    <location>
        <begin position="112"/>
        <end position="131"/>
    </location>
</feature>